<dbReference type="Proteomes" id="UP000800093">
    <property type="component" value="Unassembled WGS sequence"/>
</dbReference>
<accession>A0A9P4N3Y4</accession>
<dbReference type="Gene3D" id="4.10.240.10">
    <property type="entry name" value="Zn(2)-C6 fungal-type DNA-binding domain"/>
    <property type="match status" value="1"/>
</dbReference>
<keyword evidence="1" id="KW-0539">Nucleus</keyword>
<dbReference type="OrthoDB" id="4937900at2759"/>
<dbReference type="SMART" id="SM00066">
    <property type="entry name" value="GAL4"/>
    <property type="match status" value="1"/>
</dbReference>
<gene>
    <name evidence="4" type="ORF">CC78DRAFT_522088</name>
</gene>
<dbReference type="EMBL" id="ML986661">
    <property type="protein sequence ID" value="KAF2261254.1"/>
    <property type="molecule type" value="Genomic_DNA"/>
</dbReference>
<dbReference type="PROSITE" id="PS00463">
    <property type="entry name" value="ZN2_CY6_FUNGAL_1"/>
    <property type="match status" value="1"/>
</dbReference>
<evidence type="ECO:0000256" key="1">
    <source>
        <dbReference type="ARBA" id="ARBA00023242"/>
    </source>
</evidence>
<reference evidence="5" key="1">
    <citation type="journal article" date="2020" name="Stud. Mycol.">
        <title>101 Dothideomycetes genomes: A test case for predicting lifestyles and emergence of pathogens.</title>
        <authorList>
            <person name="Haridas S."/>
            <person name="Albert R."/>
            <person name="Binder M."/>
            <person name="Bloem J."/>
            <person name="LaButti K."/>
            <person name="Salamov A."/>
            <person name="Andreopoulos B."/>
            <person name="Baker S."/>
            <person name="Barry K."/>
            <person name="Bills G."/>
            <person name="Bluhm B."/>
            <person name="Cannon C."/>
            <person name="Castanera R."/>
            <person name="Culley D."/>
            <person name="Daum C."/>
            <person name="Ezra D."/>
            <person name="Gonzalez J."/>
            <person name="Henrissat B."/>
            <person name="Kuo A."/>
            <person name="Liang C."/>
            <person name="Lipzen A."/>
            <person name="Lutzoni F."/>
            <person name="Magnuson J."/>
            <person name="Mondo S."/>
            <person name="Nolan M."/>
            <person name="Ohm R."/>
            <person name="Pangilinan J."/>
            <person name="Park H.-J."/>
            <person name="Ramirez L."/>
            <person name="Alfaro M."/>
            <person name="Sun H."/>
            <person name="Tritt A."/>
            <person name="Yoshinaga Y."/>
            <person name="Zwiers L.-H."/>
            <person name="Turgeon B."/>
            <person name="Goodwin S."/>
            <person name="Spatafora J."/>
            <person name="Crous P."/>
            <person name="Grigoriev I."/>
        </authorList>
    </citation>
    <scope>NUCLEOTIDE SEQUENCE [LARGE SCALE GENOMIC DNA]</scope>
    <source>
        <strain evidence="5">CBS 304.66</strain>
    </source>
</reference>
<dbReference type="GO" id="GO:0001228">
    <property type="term" value="F:DNA-binding transcription activator activity, RNA polymerase II-specific"/>
    <property type="evidence" value="ECO:0007669"/>
    <property type="project" value="TreeGrafter"/>
</dbReference>
<name>A0A9P4N3Y4_9PLEO</name>
<dbReference type="AlphaFoldDB" id="A0A9P4N3Y4"/>
<evidence type="ECO:0000256" key="2">
    <source>
        <dbReference type="SAM" id="MobiDB-lite"/>
    </source>
</evidence>
<evidence type="ECO:0000313" key="5">
    <source>
        <dbReference type="Proteomes" id="UP000800093"/>
    </source>
</evidence>
<feature type="compositionally biased region" description="Basic residues" evidence="2">
    <location>
        <begin position="14"/>
        <end position="24"/>
    </location>
</feature>
<organism evidence="4 5">
    <name type="scientific">Lojkania enalia</name>
    <dbReference type="NCBI Taxonomy" id="147567"/>
    <lineage>
        <taxon>Eukaryota</taxon>
        <taxon>Fungi</taxon>
        <taxon>Dikarya</taxon>
        <taxon>Ascomycota</taxon>
        <taxon>Pezizomycotina</taxon>
        <taxon>Dothideomycetes</taxon>
        <taxon>Pleosporomycetidae</taxon>
        <taxon>Pleosporales</taxon>
        <taxon>Pleosporales incertae sedis</taxon>
        <taxon>Lojkania</taxon>
    </lineage>
</organism>
<dbReference type="GO" id="GO:0008270">
    <property type="term" value="F:zinc ion binding"/>
    <property type="evidence" value="ECO:0007669"/>
    <property type="project" value="InterPro"/>
</dbReference>
<dbReference type="SUPFAM" id="SSF57701">
    <property type="entry name" value="Zn2/Cys6 DNA-binding domain"/>
    <property type="match status" value="1"/>
</dbReference>
<feature type="domain" description="Zn(2)-C6 fungal-type" evidence="3">
    <location>
        <begin position="25"/>
        <end position="55"/>
    </location>
</feature>
<dbReference type="PANTHER" id="PTHR47784">
    <property type="entry name" value="STEROL UPTAKE CONTROL PROTEIN 2"/>
    <property type="match status" value="1"/>
</dbReference>
<proteinExistence type="predicted"/>
<feature type="region of interest" description="Disordered" evidence="2">
    <location>
        <begin position="1"/>
        <end position="24"/>
    </location>
</feature>
<keyword evidence="5" id="KW-1185">Reference proteome</keyword>
<sequence length="387" mass="43557">MTRSDTPPYDSRPRLRRAHRKSRKGCRECKKRHIKCDERRPQCANCVTADRLCSFPEPSYSPNPLAPSTLPATIKIEQLETQSPGNGAHFTAIHMALLHYAESHMEEYMALQGSVQPIIDIAINNALVAPYLLDQLLALSALHLATTDASTEPLYSYEATELQTRALELFNQARKDTSDTNCIAMFLFASFLGIHILKETLCKHRDSLCDFVDSFMHYVHLHRGVRAVLANGSWAVILQSDLKPLLSVASFSDDVEAQPTHSEILELSNFLESSGSGTWSISACQNALKWIQRVLNTSRLHPSRRDLGTHATMAWPLLVSQEYIEALQQRRPEAIVVLAYYATALHRFRRYWVFGGAGSSLIRLISSNLDSTWDNYMAWPARVLSEG</sequence>
<comment type="caution">
    <text evidence="4">The sequence shown here is derived from an EMBL/GenBank/DDBJ whole genome shotgun (WGS) entry which is preliminary data.</text>
</comment>
<dbReference type="InterPro" id="IPR053157">
    <property type="entry name" value="Sterol_Uptake_Regulator"/>
</dbReference>
<dbReference type="InterPro" id="IPR001138">
    <property type="entry name" value="Zn2Cys6_DnaBD"/>
</dbReference>
<dbReference type="PROSITE" id="PS50048">
    <property type="entry name" value="ZN2_CY6_FUNGAL_2"/>
    <property type="match status" value="1"/>
</dbReference>
<protein>
    <submittedName>
        <fullName evidence="4">Upc2 protein</fullName>
    </submittedName>
</protein>
<evidence type="ECO:0000313" key="4">
    <source>
        <dbReference type="EMBL" id="KAF2261254.1"/>
    </source>
</evidence>
<dbReference type="PANTHER" id="PTHR47784:SF4">
    <property type="entry name" value="ZN(II)2CYS6 TRANSCRIPTION FACTOR (EUROFUNG)"/>
    <property type="match status" value="1"/>
</dbReference>
<dbReference type="CDD" id="cd00067">
    <property type="entry name" value="GAL4"/>
    <property type="match status" value="1"/>
</dbReference>
<dbReference type="InterPro" id="IPR036864">
    <property type="entry name" value="Zn2-C6_fun-type_DNA-bd_sf"/>
</dbReference>
<evidence type="ECO:0000259" key="3">
    <source>
        <dbReference type="PROSITE" id="PS50048"/>
    </source>
</evidence>
<dbReference type="Pfam" id="PF00172">
    <property type="entry name" value="Zn_clus"/>
    <property type="match status" value="1"/>
</dbReference>